<keyword evidence="3" id="KW-1185">Reference proteome</keyword>
<organism evidence="1 4">
    <name type="scientific">Kosakonia radicincitans</name>
    <dbReference type="NCBI Taxonomy" id="283686"/>
    <lineage>
        <taxon>Bacteria</taxon>
        <taxon>Pseudomonadati</taxon>
        <taxon>Pseudomonadota</taxon>
        <taxon>Gammaproteobacteria</taxon>
        <taxon>Enterobacterales</taxon>
        <taxon>Enterobacteriaceae</taxon>
        <taxon>Kosakonia</taxon>
    </lineage>
</organism>
<evidence type="ECO:0000313" key="2">
    <source>
        <dbReference type="EMBL" id="SFU10336.1"/>
    </source>
</evidence>
<protein>
    <submittedName>
        <fullName evidence="1">Uncharacterized protein</fullName>
    </submittedName>
</protein>
<dbReference type="RefSeq" id="WP_000173821.1">
    <property type="nucleotide sequence ID" value="NZ_FONC01000003.1"/>
</dbReference>
<reference evidence="3 4" key="1">
    <citation type="submission" date="2016-10" db="EMBL/GenBank/DDBJ databases">
        <authorList>
            <person name="Varghese N."/>
            <person name="Submissions S."/>
        </authorList>
    </citation>
    <scope>NUCLEOTIDE SEQUENCE [LARGE SCALE GENOMIC DNA]</scope>
    <source>
        <strain evidence="2 3">NFIX06</strain>
        <strain evidence="1 4">NFIX08</strain>
    </source>
</reference>
<dbReference type="Proteomes" id="UP000199173">
    <property type="component" value="Unassembled WGS sequence"/>
</dbReference>
<dbReference type="EMBL" id="FPAV01000013">
    <property type="protein sequence ID" value="SFU10336.1"/>
    <property type="molecule type" value="Genomic_DNA"/>
</dbReference>
<dbReference type="Proteomes" id="UP000198760">
    <property type="component" value="Unassembled WGS sequence"/>
</dbReference>
<evidence type="ECO:0000313" key="4">
    <source>
        <dbReference type="Proteomes" id="UP000199173"/>
    </source>
</evidence>
<proteinExistence type="predicted"/>
<dbReference type="AlphaFoldDB" id="A0AAX2ERZ5"/>
<name>A0AAX2ERZ5_9ENTR</name>
<dbReference type="EMBL" id="FOYJ01000005">
    <property type="protein sequence ID" value="SFR13147.1"/>
    <property type="molecule type" value="Genomic_DNA"/>
</dbReference>
<evidence type="ECO:0000313" key="1">
    <source>
        <dbReference type="EMBL" id="SFR13147.1"/>
    </source>
</evidence>
<accession>A0AAX2ERZ5</accession>
<evidence type="ECO:0000313" key="3">
    <source>
        <dbReference type="Proteomes" id="UP000198760"/>
    </source>
</evidence>
<comment type="caution">
    <text evidence="1">The sequence shown here is derived from an EMBL/GenBank/DDBJ whole genome shotgun (WGS) entry which is preliminary data.</text>
</comment>
<sequence length="115" mass="12494">MTLLTPENVAAARAARSARIEHWKANASQLKQDFADEAHWRRLASLYGVRMPSAYVPGSELRLLRRAAKRAGISGADMRDAFGGGVAHLHELNPHWPAFALIGLILEIAAEKAAA</sequence>
<gene>
    <name evidence="2" type="ORF">SAMN03159428_04167</name>
    <name evidence="1" type="ORF">SAMN03159514_02300</name>
</gene>